<evidence type="ECO:0000313" key="3">
    <source>
        <dbReference type="Proteomes" id="UP000214646"/>
    </source>
</evidence>
<dbReference type="EMBL" id="NIDE01000010">
    <property type="protein sequence ID" value="OWK39375.1"/>
    <property type="molecule type" value="Genomic_DNA"/>
</dbReference>
<protein>
    <submittedName>
        <fullName evidence="2">Transposase</fullName>
    </submittedName>
</protein>
<dbReference type="AlphaFoldDB" id="A0A225DSK4"/>
<organism evidence="2 3">
    <name type="scientific">Fimbriiglobus ruber</name>
    <dbReference type="NCBI Taxonomy" id="1908690"/>
    <lineage>
        <taxon>Bacteria</taxon>
        <taxon>Pseudomonadati</taxon>
        <taxon>Planctomycetota</taxon>
        <taxon>Planctomycetia</taxon>
        <taxon>Gemmatales</taxon>
        <taxon>Gemmataceae</taxon>
        <taxon>Fimbriiglobus</taxon>
    </lineage>
</organism>
<dbReference type="OrthoDB" id="269226at2"/>
<comment type="caution">
    <text evidence="2">The sequence shown here is derived from an EMBL/GenBank/DDBJ whole genome shotgun (WGS) entry which is preliminary data.</text>
</comment>
<evidence type="ECO:0000256" key="1">
    <source>
        <dbReference type="SAM" id="MobiDB-lite"/>
    </source>
</evidence>
<proteinExistence type="predicted"/>
<name>A0A225DSK4_9BACT</name>
<sequence length="179" mass="20869">MHITHWSRADLARQAILDGIVETISPSMVRRILQQVNLQPHRTRYWRTARLDERFQERAEKVLWCYGNAERLAREDLWVVCTDEVPNLQVLEREPLRRARPDHIEQHEFEYTRHGTVNLLLFLAIHTGQMDLTVVAANNATLRFPKFGGDEVNGVDSAQGVHRCPVPERRTRPSTSSRR</sequence>
<gene>
    <name evidence="2" type="ORF">FRUB_05938</name>
</gene>
<dbReference type="Proteomes" id="UP000214646">
    <property type="component" value="Unassembled WGS sequence"/>
</dbReference>
<accession>A0A225DSK4</accession>
<evidence type="ECO:0000313" key="2">
    <source>
        <dbReference type="EMBL" id="OWK39375.1"/>
    </source>
</evidence>
<keyword evidence="3" id="KW-1185">Reference proteome</keyword>
<feature type="region of interest" description="Disordered" evidence="1">
    <location>
        <begin position="158"/>
        <end position="179"/>
    </location>
</feature>
<reference evidence="3" key="1">
    <citation type="submission" date="2017-06" db="EMBL/GenBank/DDBJ databases">
        <title>Genome analysis of Fimbriiglobus ruber SP5, the first member of the order Planctomycetales with confirmed chitinolytic capability.</title>
        <authorList>
            <person name="Ravin N.V."/>
            <person name="Rakitin A.L."/>
            <person name="Ivanova A.A."/>
            <person name="Beletsky A.V."/>
            <person name="Kulichevskaya I.S."/>
            <person name="Mardanov A.V."/>
            <person name="Dedysh S.N."/>
        </authorList>
    </citation>
    <scope>NUCLEOTIDE SEQUENCE [LARGE SCALE GENOMIC DNA]</scope>
    <source>
        <strain evidence="3">SP5</strain>
    </source>
</reference>
<dbReference type="RefSeq" id="WP_143393511.1">
    <property type="nucleotide sequence ID" value="NZ_NIDE01000010.1"/>
</dbReference>